<comment type="caution">
    <text evidence="2">The sequence shown here is derived from an EMBL/GenBank/DDBJ whole genome shotgun (WGS) entry which is preliminary data.</text>
</comment>
<evidence type="ECO:0000256" key="1">
    <source>
        <dbReference type="SAM" id="Phobius"/>
    </source>
</evidence>
<keyword evidence="1" id="KW-1133">Transmembrane helix</keyword>
<keyword evidence="1" id="KW-0472">Membrane</keyword>
<sequence>MSDNILNERQIEIIEGLQRHHSIKEIARLIGMSPSNVNKHISKIKSVLGAQTHREIILNYENLAGPVGGTKTAGTFSHLPNDMPPEAKPGPNEAGLLHFADAGAFSGQAWANVFEPRIVPRWLDGDHYVLARLGAIVGLLLLMLVLPVLGVAALDSIAAILNQGPSLAR</sequence>
<keyword evidence="3" id="KW-1185">Reference proteome</keyword>
<gene>
    <name evidence="2" type="ORF">B0I00_0002</name>
</gene>
<dbReference type="InterPro" id="IPR036388">
    <property type="entry name" value="WH-like_DNA-bd_sf"/>
</dbReference>
<dbReference type="RefSeq" id="WP_100865341.1">
    <property type="nucleotide sequence ID" value="NZ_PHUF01000001.1"/>
</dbReference>
<dbReference type="OrthoDB" id="9807052at2"/>
<accession>A0A2N0I4B1</accession>
<dbReference type="GO" id="GO:0006355">
    <property type="term" value="P:regulation of DNA-templated transcription"/>
    <property type="evidence" value="ECO:0007669"/>
    <property type="project" value="InterPro"/>
</dbReference>
<feature type="transmembrane region" description="Helical" evidence="1">
    <location>
        <begin position="129"/>
        <end position="154"/>
    </location>
</feature>
<dbReference type="AlphaFoldDB" id="A0A2N0I4B1"/>
<reference evidence="2 3" key="1">
    <citation type="submission" date="2017-11" db="EMBL/GenBank/DDBJ databases">
        <title>Genomic Encyclopedia of Type Strains, Phase III (KMG-III): the genomes of soil and plant-associated and newly described type strains.</title>
        <authorList>
            <person name="Whitman W."/>
        </authorList>
    </citation>
    <scope>NUCLEOTIDE SEQUENCE [LARGE SCALE GENOMIC DNA]</scope>
    <source>
        <strain evidence="2 3">CGMCC 1.12274</strain>
    </source>
</reference>
<proteinExistence type="predicted"/>
<dbReference type="Proteomes" id="UP000232587">
    <property type="component" value="Unassembled WGS sequence"/>
</dbReference>
<protein>
    <submittedName>
        <fullName evidence="2">DNA-binding CsgD family transcriptional regulator</fullName>
    </submittedName>
</protein>
<dbReference type="InterPro" id="IPR016032">
    <property type="entry name" value="Sig_transdc_resp-reg_C-effctor"/>
</dbReference>
<dbReference type="SUPFAM" id="SSF46894">
    <property type="entry name" value="C-terminal effector domain of the bipartite response regulators"/>
    <property type="match status" value="1"/>
</dbReference>
<dbReference type="GO" id="GO:0003677">
    <property type="term" value="F:DNA binding"/>
    <property type="evidence" value="ECO:0007669"/>
    <property type="project" value="UniProtKB-KW"/>
</dbReference>
<dbReference type="Gene3D" id="1.10.10.10">
    <property type="entry name" value="Winged helix-like DNA-binding domain superfamily/Winged helix DNA-binding domain"/>
    <property type="match status" value="1"/>
</dbReference>
<evidence type="ECO:0000313" key="3">
    <source>
        <dbReference type="Proteomes" id="UP000232587"/>
    </source>
</evidence>
<evidence type="ECO:0000313" key="2">
    <source>
        <dbReference type="EMBL" id="PKB26019.1"/>
    </source>
</evidence>
<keyword evidence="1" id="KW-0812">Transmembrane</keyword>
<name>A0A2N0I4B1_9SPHN</name>
<organism evidence="2 3">
    <name type="scientific">Novosphingobium kunmingense</name>
    <dbReference type="NCBI Taxonomy" id="1211806"/>
    <lineage>
        <taxon>Bacteria</taxon>
        <taxon>Pseudomonadati</taxon>
        <taxon>Pseudomonadota</taxon>
        <taxon>Alphaproteobacteria</taxon>
        <taxon>Sphingomonadales</taxon>
        <taxon>Sphingomonadaceae</taxon>
        <taxon>Novosphingobium</taxon>
    </lineage>
</organism>
<dbReference type="EMBL" id="PHUF01000001">
    <property type="protein sequence ID" value="PKB26019.1"/>
    <property type="molecule type" value="Genomic_DNA"/>
</dbReference>
<keyword evidence="2" id="KW-0238">DNA-binding</keyword>